<dbReference type="AlphaFoldDB" id="A0A6A5ZM75"/>
<name>A0A6A5ZM75_9PLEO</name>
<keyword evidence="2" id="KW-1185">Reference proteome</keyword>
<gene>
    <name evidence="1" type="ORF">BDV96DRAFT_642202</name>
</gene>
<protein>
    <submittedName>
        <fullName evidence="1">Uncharacterized protein</fullName>
    </submittedName>
</protein>
<dbReference type="EMBL" id="ML977314">
    <property type="protein sequence ID" value="KAF2120375.1"/>
    <property type="molecule type" value="Genomic_DNA"/>
</dbReference>
<dbReference type="Pfam" id="PF11905">
    <property type="entry name" value="DUF3425"/>
    <property type="match status" value="1"/>
</dbReference>
<organism evidence="1 2">
    <name type="scientific">Lophiotrema nucula</name>
    <dbReference type="NCBI Taxonomy" id="690887"/>
    <lineage>
        <taxon>Eukaryota</taxon>
        <taxon>Fungi</taxon>
        <taxon>Dikarya</taxon>
        <taxon>Ascomycota</taxon>
        <taxon>Pezizomycotina</taxon>
        <taxon>Dothideomycetes</taxon>
        <taxon>Pleosporomycetidae</taxon>
        <taxon>Pleosporales</taxon>
        <taxon>Lophiotremataceae</taxon>
        <taxon>Lophiotrema</taxon>
    </lineage>
</organism>
<evidence type="ECO:0000313" key="2">
    <source>
        <dbReference type="Proteomes" id="UP000799770"/>
    </source>
</evidence>
<reference evidence="1" key="1">
    <citation type="journal article" date="2020" name="Stud. Mycol.">
        <title>101 Dothideomycetes genomes: a test case for predicting lifestyles and emergence of pathogens.</title>
        <authorList>
            <person name="Haridas S."/>
            <person name="Albert R."/>
            <person name="Binder M."/>
            <person name="Bloem J."/>
            <person name="Labutti K."/>
            <person name="Salamov A."/>
            <person name="Andreopoulos B."/>
            <person name="Baker S."/>
            <person name="Barry K."/>
            <person name="Bills G."/>
            <person name="Bluhm B."/>
            <person name="Cannon C."/>
            <person name="Castanera R."/>
            <person name="Culley D."/>
            <person name="Daum C."/>
            <person name="Ezra D."/>
            <person name="Gonzalez J."/>
            <person name="Henrissat B."/>
            <person name="Kuo A."/>
            <person name="Liang C."/>
            <person name="Lipzen A."/>
            <person name="Lutzoni F."/>
            <person name="Magnuson J."/>
            <person name="Mondo S."/>
            <person name="Nolan M."/>
            <person name="Ohm R."/>
            <person name="Pangilinan J."/>
            <person name="Park H.-J."/>
            <person name="Ramirez L."/>
            <person name="Alfaro M."/>
            <person name="Sun H."/>
            <person name="Tritt A."/>
            <person name="Yoshinaga Y."/>
            <person name="Zwiers L.-H."/>
            <person name="Turgeon B."/>
            <person name="Goodwin S."/>
            <person name="Spatafora J."/>
            <person name="Crous P."/>
            <person name="Grigoriev I."/>
        </authorList>
    </citation>
    <scope>NUCLEOTIDE SEQUENCE</scope>
    <source>
        <strain evidence="1">CBS 627.86</strain>
    </source>
</reference>
<dbReference type="PANTHER" id="PTHR37012">
    <property type="entry name" value="B-ZIP TRANSCRIPTION FACTOR (EUROFUNG)-RELATED"/>
    <property type="match status" value="1"/>
</dbReference>
<dbReference type="PANTHER" id="PTHR37012:SF2">
    <property type="entry name" value="BZIP DOMAIN-CONTAINING PROTEIN-RELATED"/>
    <property type="match status" value="1"/>
</dbReference>
<dbReference type="OrthoDB" id="3769501at2759"/>
<dbReference type="InterPro" id="IPR021833">
    <property type="entry name" value="DUF3425"/>
</dbReference>
<dbReference type="Proteomes" id="UP000799770">
    <property type="component" value="Unassembled WGS sequence"/>
</dbReference>
<proteinExistence type="predicted"/>
<evidence type="ECO:0000313" key="1">
    <source>
        <dbReference type="EMBL" id="KAF2120375.1"/>
    </source>
</evidence>
<sequence length="185" mass="21599">MNLINNRRQLEHVGGNVQEIQRRAFPSVQSLLNPTYEAVRSPVMSTIVNNIIHVMTVPTLPEHIAILYVMSTVIRWQISPTKANYDSMPHWLRPTPSQLIHPHSIWLDIFTWPKARERMCREAKYQNQHHVLSRICNESISINWPHQPSDMIMKINVSDTILNSIFEGHIRNLKNWTVGKRILDV</sequence>
<accession>A0A6A5ZM75</accession>